<dbReference type="InterPro" id="IPR015946">
    <property type="entry name" value="KH_dom-like_a/b"/>
</dbReference>
<dbReference type="InterPro" id="IPR003718">
    <property type="entry name" value="OsmC/Ohr_fam"/>
</dbReference>
<reference evidence="1 2" key="1">
    <citation type="submission" date="2019-03" db="EMBL/GenBank/DDBJ databases">
        <title>Genomic Encyclopedia of Type Strains, Phase IV (KMG-IV): sequencing the most valuable type-strain genomes for metagenomic binning, comparative biology and taxonomic classification.</title>
        <authorList>
            <person name="Goeker M."/>
        </authorList>
    </citation>
    <scope>NUCLEOTIDE SEQUENCE [LARGE SCALE GENOMIC DNA]</scope>
    <source>
        <strain evidence="1 2">DSM 25059</strain>
    </source>
</reference>
<sequence length="152" mass="16718">MIDDTSIAPGEVVARSGLDTFATELSTHTHRWVADEPVSVGGSDIGPGPYDLLLAALGSCTVMTMKMVAEREGIPMQSVQIRLRHDRNHAKDCDHCEGPEAKIEAIFRRIMIEGDLTDAQRERMLSIADKCPVHRTLTGTLHVHTVFAERDA</sequence>
<evidence type="ECO:0000313" key="1">
    <source>
        <dbReference type="EMBL" id="TDN79301.1"/>
    </source>
</evidence>
<accession>A0A4R6FDH1</accession>
<dbReference type="PANTHER" id="PTHR39624">
    <property type="entry name" value="PROTEIN INVOLVED IN RIMO-MEDIATED BETA-METHYLTHIOLATION OF RIBOSOMAL PROTEIN S12 YCAO"/>
    <property type="match status" value="1"/>
</dbReference>
<name>A0A4R6FDH1_9SPHN</name>
<proteinExistence type="predicted"/>
<dbReference type="EMBL" id="SNWD01000013">
    <property type="protein sequence ID" value="TDN79301.1"/>
    <property type="molecule type" value="Genomic_DNA"/>
</dbReference>
<keyword evidence="2" id="KW-1185">Reference proteome</keyword>
<dbReference type="Gene3D" id="3.30.300.20">
    <property type="match status" value="1"/>
</dbReference>
<evidence type="ECO:0000313" key="2">
    <source>
        <dbReference type="Proteomes" id="UP000295493"/>
    </source>
</evidence>
<organism evidence="1 2">
    <name type="scientific">Stakelama pacifica</name>
    <dbReference type="NCBI Taxonomy" id="517720"/>
    <lineage>
        <taxon>Bacteria</taxon>
        <taxon>Pseudomonadati</taxon>
        <taxon>Pseudomonadota</taxon>
        <taxon>Alphaproteobacteria</taxon>
        <taxon>Sphingomonadales</taxon>
        <taxon>Sphingomonadaceae</taxon>
        <taxon>Stakelama</taxon>
    </lineage>
</organism>
<dbReference type="PANTHER" id="PTHR39624:SF2">
    <property type="entry name" value="OSMC-LIKE PROTEIN"/>
    <property type="match status" value="1"/>
</dbReference>
<dbReference type="RefSeq" id="WP_133496656.1">
    <property type="nucleotide sequence ID" value="NZ_BMLU01000012.1"/>
</dbReference>
<comment type="caution">
    <text evidence="1">The sequence shown here is derived from an EMBL/GenBank/DDBJ whole genome shotgun (WGS) entry which is preliminary data.</text>
</comment>
<dbReference type="InterPro" id="IPR036102">
    <property type="entry name" value="OsmC/Ohrsf"/>
</dbReference>
<dbReference type="Proteomes" id="UP000295493">
    <property type="component" value="Unassembled WGS sequence"/>
</dbReference>
<dbReference type="SUPFAM" id="SSF82784">
    <property type="entry name" value="OsmC-like"/>
    <property type="match status" value="1"/>
</dbReference>
<protein>
    <submittedName>
        <fullName evidence="1">Putative redox protein</fullName>
    </submittedName>
</protein>
<gene>
    <name evidence="1" type="ORF">EV664_11379</name>
</gene>
<dbReference type="Pfam" id="PF02566">
    <property type="entry name" value="OsmC"/>
    <property type="match status" value="1"/>
</dbReference>
<dbReference type="OrthoDB" id="9789573at2"/>
<dbReference type="AlphaFoldDB" id="A0A4R6FDH1"/>